<gene>
    <name evidence="2" type="ORF">ISF_03540</name>
</gene>
<evidence type="ECO:0000313" key="3">
    <source>
        <dbReference type="Proteomes" id="UP000076744"/>
    </source>
</evidence>
<dbReference type="InterPro" id="IPR018606">
    <property type="entry name" value="Arb1"/>
</dbReference>
<dbReference type="GO" id="GO:0031047">
    <property type="term" value="P:regulatory ncRNA-mediated gene silencing"/>
    <property type="evidence" value="ECO:0007669"/>
    <property type="project" value="InterPro"/>
</dbReference>
<dbReference type="GeneID" id="30019832"/>
<feature type="compositionally biased region" description="Basic and acidic residues" evidence="1">
    <location>
        <begin position="1"/>
        <end position="21"/>
    </location>
</feature>
<protein>
    <submittedName>
        <fullName evidence="2">Argonaute complex, subunit Arb1</fullName>
    </submittedName>
</protein>
<evidence type="ECO:0000313" key="2">
    <source>
        <dbReference type="EMBL" id="OAA69165.1"/>
    </source>
</evidence>
<dbReference type="AlphaFoldDB" id="A0A168ATA1"/>
<name>A0A168ATA1_CORFA</name>
<feature type="region of interest" description="Disordered" evidence="1">
    <location>
        <begin position="1"/>
        <end position="73"/>
    </location>
</feature>
<sequence>MDSNNKPDDLELDHIDGNFPDKKKRKRRRSRAGRKRSAATGFEASTPTARPSTTRTSRTARSFRKPATPTTTTRSVDVAGVAASFLSVSIPPLVGVDSAPTARAVGVVENFLRYVLQHDVYPEHDAAGWSLADDAPPSGAKALELELFTCSLALRPVEMPDDAVVGYFRRLALGPTVVEDGWMRQELAPGEQAPLPADEDVVLLWEAELLVAMTVGMMVTGQVCDLTQNNYYACLAGDSWSAYKCCGATQYLSGSTGNCVDKS</sequence>
<dbReference type="GO" id="GO:0033167">
    <property type="term" value="C:ARC complex"/>
    <property type="evidence" value="ECO:0007669"/>
    <property type="project" value="InterPro"/>
</dbReference>
<accession>A0A168ATA1</accession>
<feature type="compositionally biased region" description="Basic residues" evidence="1">
    <location>
        <begin position="22"/>
        <end position="37"/>
    </location>
</feature>
<dbReference type="RefSeq" id="XP_018706035.1">
    <property type="nucleotide sequence ID" value="XM_018847146.1"/>
</dbReference>
<organism evidence="2 3">
    <name type="scientific">Cordyceps fumosorosea (strain ARSEF 2679)</name>
    <name type="common">Isaria fumosorosea</name>
    <dbReference type="NCBI Taxonomy" id="1081104"/>
    <lineage>
        <taxon>Eukaryota</taxon>
        <taxon>Fungi</taxon>
        <taxon>Dikarya</taxon>
        <taxon>Ascomycota</taxon>
        <taxon>Pezizomycotina</taxon>
        <taxon>Sordariomycetes</taxon>
        <taxon>Hypocreomycetidae</taxon>
        <taxon>Hypocreales</taxon>
        <taxon>Cordycipitaceae</taxon>
        <taxon>Cordyceps</taxon>
    </lineage>
</organism>
<dbReference type="Proteomes" id="UP000076744">
    <property type="component" value="Unassembled WGS sequence"/>
</dbReference>
<proteinExistence type="predicted"/>
<dbReference type="OrthoDB" id="435402at2759"/>
<dbReference type="STRING" id="1081104.A0A168ATA1"/>
<keyword evidence="3" id="KW-1185">Reference proteome</keyword>
<feature type="compositionally biased region" description="Low complexity" evidence="1">
    <location>
        <begin position="44"/>
        <end position="60"/>
    </location>
</feature>
<evidence type="ECO:0000256" key="1">
    <source>
        <dbReference type="SAM" id="MobiDB-lite"/>
    </source>
</evidence>
<dbReference type="Pfam" id="PF09692">
    <property type="entry name" value="Arb1"/>
    <property type="match status" value="1"/>
</dbReference>
<comment type="caution">
    <text evidence="2">The sequence shown here is derived from an EMBL/GenBank/DDBJ whole genome shotgun (WGS) entry which is preliminary data.</text>
</comment>
<dbReference type="EMBL" id="AZHB01000006">
    <property type="protein sequence ID" value="OAA69165.1"/>
    <property type="molecule type" value="Genomic_DNA"/>
</dbReference>
<reference evidence="2 3" key="1">
    <citation type="journal article" date="2016" name="Genome Biol. Evol.">
        <title>Divergent and convergent evolution of fungal pathogenicity.</title>
        <authorList>
            <person name="Shang Y."/>
            <person name="Xiao G."/>
            <person name="Zheng P."/>
            <person name="Cen K."/>
            <person name="Zhan S."/>
            <person name="Wang C."/>
        </authorList>
    </citation>
    <scope>NUCLEOTIDE SEQUENCE [LARGE SCALE GENOMIC DNA]</scope>
    <source>
        <strain evidence="2 3">ARSEF 2679</strain>
    </source>
</reference>